<dbReference type="InterPro" id="IPR000524">
    <property type="entry name" value="Tscrpt_reg_HTH_GntR"/>
</dbReference>
<dbReference type="InterPro" id="IPR036721">
    <property type="entry name" value="RCK_C_sf"/>
</dbReference>
<dbReference type="Pfam" id="PF02080">
    <property type="entry name" value="TrkA_C"/>
    <property type="match status" value="1"/>
</dbReference>
<dbReference type="PANTHER" id="PTHR30445">
    <property type="entry name" value="K(+)_H(+) ANTIPORTER SUBUNIT KHTT"/>
    <property type="match status" value="1"/>
</dbReference>
<proteinExistence type="predicted"/>
<dbReference type="InterPro" id="IPR036388">
    <property type="entry name" value="WH-like_DNA-bd_sf"/>
</dbReference>
<dbReference type="InterPro" id="IPR036390">
    <property type="entry name" value="WH_DNA-bd_sf"/>
</dbReference>
<dbReference type="SUPFAM" id="SSF116726">
    <property type="entry name" value="TrkA C-terminal domain-like"/>
    <property type="match status" value="1"/>
</dbReference>
<dbReference type="GO" id="GO:0006813">
    <property type="term" value="P:potassium ion transport"/>
    <property type="evidence" value="ECO:0007669"/>
    <property type="project" value="InterPro"/>
</dbReference>
<evidence type="ECO:0000313" key="6">
    <source>
        <dbReference type="EMBL" id="QNL43409.1"/>
    </source>
</evidence>
<dbReference type="CDD" id="cd07377">
    <property type="entry name" value="WHTH_GntR"/>
    <property type="match status" value="1"/>
</dbReference>
<dbReference type="PROSITE" id="PS50949">
    <property type="entry name" value="HTH_GNTR"/>
    <property type="match status" value="1"/>
</dbReference>
<dbReference type="SMART" id="SM00345">
    <property type="entry name" value="HTH_GNTR"/>
    <property type="match status" value="1"/>
</dbReference>
<gene>
    <name evidence="6" type="ORF">H8790_07855</name>
</gene>
<accession>A0A7G9B1H8</accession>
<keyword evidence="7" id="KW-1185">Reference proteome</keyword>
<evidence type="ECO:0000313" key="7">
    <source>
        <dbReference type="Proteomes" id="UP000515960"/>
    </source>
</evidence>
<evidence type="ECO:0000259" key="5">
    <source>
        <dbReference type="PROSITE" id="PS51202"/>
    </source>
</evidence>
<dbReference type="GO" id="GO:0003700">
    <property type="term" value="F:DNA-binding transcription factor activity"/>
    <property type="evidence" value="ECO:0007669"/>
    <property type="project" value="InterPro"/>
</dbReference>
<feature type="domain" description="HTH gntR-type" evidence="4">
    <location>
        <begin position="7"/>
        <end position="75"/>
    </location>
</feature>
<name>A0A7G9B1H8_9FIRM</name>
<dbReference type="PANTHER" id="PTHR30445:SF8">
    <property type="entry name" value="K(+)_H(+) ANTIPORTER SUBUNIT KHTT"/>
    <property type="match status" value="1"/>
</dbReference>
<protein>
    <submittedName>
        <fullName evidence="6">GntR family transcriptional regulator</fullName>
    </submittedName>
</protein>
<dbReference type="InterPro" id="IPR006037">
    <property type="entry name" value="RCK_C"/>
</dbReference>
<dbReference type="SUPFAM" id="SSF46785">
    <property type="entry name" value="Winged helix' DNA-binding domain"/>
    <property type="match status" value="1"/>
</dbReference>
<dbReference type="InterPro" id="IPR050144">
    <property type="entry name" value="AAE_transporter"/>
</dbReference>
<evidence type="ECO:0000256" key="1">
    <source>
        <dbReference type="ARBA" id="ARBA00023015"/>
    </source>
</evidence>
<dbReference type="GO" id="GO:0003677">
    <property type="term" value="F:DNA binding"/>
    <property type="evidence" value="ECO:0007669"/>
    <property type="project" value="UniProtKB-KW"/>
</dbReference>
<evidence type="ECO:0000259" key="4">
    <source>
        <dbReference type="PROSITE" id="PS50949"/>
    </source>
</evidence>
<dbReference type="PROSITE" id="PS51202">
    <property type="entry name" value="RCK_C"/>
    <property type="match status" value="1"/>
</dbReference>
<dbReference type="RefSeq" id="WP_187332000.1">
    <property type="nucleotide sequence ID" value="NZ_CP060490.1"/>
</dbReference>
<dbReference type="Gene3D" id="1.10.10.10">
    <property type="entry name" value="Winged helix-like DNA-binding domain superfamily/Winged helix DNA-binding domain"/>
    <property type="match status" value="1"/>
</dbReference>
<evidence type="ECO:0000256" key="3">
    <source>
        <dbReference type="ARBA" id="ARBA00023163"/>
    </source>
</evidence>
<dbReference type="AlphaFoldDB" id="A0A7G9B1H8"/>
<dbReference type="Gene3D" id="3.30.70.1450">
    <property type="entry name" value="Regulator of K+ conductance, C-terminal domain"/>
    <property type="match status" value="1"/>
</dbReference>
<keyword evidence="3" id="KW-0804">Transcription</keyword>
<keyword evidence="2" id="KW-0238">DNA-binding</keyword>
<keyword evidence="1" id="KW-0805">Transcription regulation</keyword>
<reference evidence="6 7" key="1">
    <citation type="submission" date="2020-08" db="EMBL/GenBank/DDBJ databases">
        <authorList>
            <person name="Liu C."/>
            <person name="Sun Q."/>
        </authorList>
    </citation>
    <scope>NUCLEOTIDE SEQUENCE [LARGE SCALE GENOMIC DNA]</scope>
    <source>
        <strain evidence="6 7">NSJ-62</strain>
    </source>
</reference>
<feature type="domain" description="RCK C-terminal" evidence="5">
    <location>
        <begin position="123"/>
        <end position="208"/>
    </location>
</feature>
<dbReference type="Pfam" id="PF00392">
    <property type="entry name" value="GntR"/>
    <property type="match status" value="1"/>
</dbReference>
<dbReference type="EMBL" id="CP060490">
    <property type="protein sequence ID" value="QNL43409.1"/>
    <property type="molecule type" value="Genomic_DNA"/>
</dbReference>
<dbReference type="GO" id="GO:0008324">
    <property type="term" value="F:monoatomic cation transmembrane transporter activity"/>
    <property type="evidence" value="ECO:0007669"/>
    <property type="project" value="InterPro"/>
</dbReference>
<sequence>MAEKVVPAQYLQIAYDLASRIASGEFQEGSKIYGRSVMASEYSVSPETIRRALKQLADMRVVDVRPQSGVNVLSADNARRYLEQYGEHSDTFALYAQLKDLIGEYTELNHRLIDVTTALLSNSATYSAAANRPFPNYEIRIPKDSALIGKSIGSIRFWQATGGTIVAIRRGQHVILSPGPFAELYAGDVILMVGSEDAVSAAEEFVNRKIVKESVI</sequence>
<evidence type="ECO:0000256" key="2">
    <source>
        <dbReference type="ARBA" id="ARBA00023125"/>
    </source>
</evidence>
<dbReference type="KEGG" id="ohi:H8790_07855"/>
<dbReference type="Proteomes" id="UP000515960">
    <property type="component" value="Chromosome"/>
</dbReference>
<organism evidence="6 7">
    <name type="scientific">Oscillibacter hominis</name>
    <dbReference type="NCBI Taxonomy" id="2763056"/>
    <lineage>
        <taxon>Bacteria</taxon>
        <taxon>Bacillati</taxon>
        <taxon>Bacillota</taxon>
        <taxon>Clostridia</taxon>
        <taxon>Eubacteriales</taxon>
        <taxon>Oscillospiraceae</taxon>
        <taxon>Oscillibacter</taxon>
    </lineage>
</organism>